<reference evidence="2" key="1">
    <citation type="submission" date="2023-06" db="EMBL/GenBank/DDBJ databases">
        <title>Genome-scale phylogeny and comparative genomics of the fungal order Sordariales.</title>
        <authorList>
            <consortium name="Lawrence Berkeley National Laboratory"/>
            <person name="Hensen N."/>
            <person name="Bonometti L."/>
            <person name="Westerberg I."/>
            <person name="Brannstrom I.O."/>
            <person name="Guillou S."/>
            <person name="Cros-Aarteil S."/>
            <person name="Calhoun S."/>
            <person name="Haridas S."/>
            <person name="Kuo A."/>
            <person name="Mondo S."/>
            <person name="Pangilinan J."/>
            <person name="Riley R."/>
            <person name="LaButti K."/>
            <person name="Andreopoulos B."/>
            <person name="Lipzen A."/>
            <person name="Chen C."/>
            <person name="Yanf M."/>
            <person name="Daum C."/>
            <person name="Ng V."/>
            <person name="Clum A."/>
            <person name="Steindorff A."/>
            <person name="Ohm R."/>
            <person name="Martin F."/>
            <person name="Silar P."/>
            <person name="Natvig D."/>
            <person name="Lalanne C."/>
            <person name="Gautier V."/>
            <person name="Ament-velasquez S.L."/>
            <person name="Kruys A."/>
            <person name="Hutchinson M.I."/>
            <person name="Powell A.J."/>
            <person name="Barry K."/>
            <person name="Miller A.N."/>
            <person name="Grigoriev I.V."/>
            <person name="Debuchy R."/>
            <person name="Gladieux P."/>
            <person name="Thoren M.H."/>
            <person name="Johannesson H."/>
        </authorList>
    </citation>
    <scope>NUCLEOTIDE SEQUENCE</scope>
    <source>
        <strain evidence="2">SMH2392-1A</strain>
    </source>
</reference>
<evidence type="ECO:0000313" key="3">
    <source>
        <dbReference type="Proteomes" id="UP001172101"/>
    </source>
</evidence>
<organism evidence="2 3">
    <name type="scientific">Lasiosphaeria miniovina</name>
    <dbReference type="NCBI Taxonomy" id="1954250"/>
    <lineage>
        <taxon>Eukaryota</taxon>
        <taxon>Fungi</taxon>
        <taxon>Dikarya</taxon>
        <taxon>Ascomycota</taxon>
        <taxon>Pezizomycotina</taxon>
        <taxon>Sordariomycetes</taxon>
        <taxon>Sordariomycetidae</taxon>
        <taxon>Sordariales</taxon>
        <taxon>Lasiosphaeriaceae</taxon>
        <taxon>Lasiosphaeria</taxon>
    </lineage>
</organism>
<evidence type="ECO:0000313" key="2">
    <source>
        <dbReference type="EMBL" id="KAK0721577.1"/>
    </source>
</evidence>
<evidence type="ECO:0000256" key="1">
    <source>
        <dbReference type="SAM" id="MobiDB-lite"/>
    </source>
</evidence>
<keyword evidence="3" id="KW-1185">Reference proteome</keyword>
<gene>
    <name evidence="2" type="ORF">B0T26DRAFT_187814</name>
</gene>
<dbReference type="GeneID" id="85316927"/>
<feature type="region of interest" description="Disordered" evidence="1">
    <location>
        <begin position="73"/>
        <end position="131"/>
    </location>
</feature>
<comment type="caution">
    <text evidence="2">The sequence shown here is derived from an EMBL/GenBank/DDBJ whole genome shotgun (WGS) entry which is preliminary data.</text>
</comment>
<name>A0AA40AT77_9PEZI</name>
<dbReference type="EMBL" id="JAUIRO010000003">
    <property type="protein sequence ID" value="KAK0721577.1"/>
    <property type="molecule type" value="Genomic_DNA"/>
</dbReference>
<dbReference type="Proteomes" id="UP001172101">
    <property type="component" value="Unassembled WGS sequence"/>
</dbReference>
<proteinExistence type="predicted"/>
<protein>
    <submittedName>
        <fullName evidence="2">Uncharacterized protein</fullName>
    </submittedName>
</protein>
<dbReference type="RefSeq" id="XP_060297501.1">
    <property type="nucleotide sequence ID" value="XM_060433657.1"/>
</dbReference>
<sequence>MPQCSACHRQLHGAARLLQPVPLAPPVRDRLVLGNHYPRSRRGRPGTRQPNAFLRDVHPPPVCLRQHAIWRRGPSRQAVGSGPRRGLELEALGVSGLPKDRRRGQGKLSSEASTQQRDEVIQPPCPSSPRHLSCYISFQVQTADQTDA</sequence>
<accession>A0AA40AT77</accession>
<feature type="region of interest" description="Disordered" evidence="1">
    <location>
        <begin position="34"/>
        <end position="58"/>
    </location>
</feature>
<dbReference type="AlphaFoldDB" id="A0AA40AT77"/>